<proteinExistence type="predicted"/>
<name>A0A084EGK2_SPHYA</name>
<evidence type="ECO:0000313" key="1">
    <source>
        <dbReference type="EMBL" id="KEZ17094.1"/>
    </source>
</evidence>
<sequence>MVLLFGAGAAALLMRKRLADRNTELSIEGHGPAKPIPIIRTGNI</sequence>
<comment type="caution">
    <text evidence="1">The sequence shown here is derived from an EMBL/GenBank/DDBJ whole genome shotgun (WGS) entry which is preliminary data.</text>
</comment>
<dbReference type="RefSeq" id="WP_017501572.1">
    <property type="nucleotide sequence ID" value="NZ_CAUUIR010000006.1"/>
</dbReference>
<evidence type="ECO:0000313" key="2">
    <source>
        <dbReference type="Proteomes" id="UP000028534"/>
    </source>
</evidence>
<dbReference type="AlphaFoldDB" id="A0A084EGK2"/>
<dbReference type="EMBL" id="JGVR01000024">
    <property type="protein sequence ID" value="KEZ17094.1"/>
    <property type="molecule type" value="Genomic_DNA"/>
</dbReference>
<reference evidence="1 2" key="1">
    <citation type="submission" date="2014-03" db="EMBL/GenBank/DDBJ databases">
        <title>Genome sequence of Sphingobium yanoikuyae B1.</title>
        <authorList>
            <person name="Gan H.M."/>
            <person name="Gan H.Y."/>
            <person name="Savka M.A."/>
        </authorList>
    </citation>
    <scope>NUCLEOTIDE SEQUENCE [LARGE SCALE GENOMIC DNA]</scope>
    <source>
        <strain evidence="1 2">B1</strain>
    </source>
</reference>
<accession>A0A084EGK2</accession>
<gene>
    <name evidence="1" type="ORF">CP98_03592</name>
</gene>
<dbReference type="PATRIC" id="fig|13690.10.peg.3679"/>
<organism evidence="1 2">
    <name type="scientific">Sphingobium yanoikuyae</name>
    <name type="common">Sphingomonas yanoikuyae</name>
    <dbReference type="NCBI Taxonomy" id="13690"/>
    <lineage>
        <taxon>Bacteria</taxon>
        <taxon>Pseudomonadati</taxon>
        <taxon>Pseudomonadota</taxon>
        <taxon>Alphaproteobacteria</taxon>
        <taxon>Sphingomonadales</taxon>
        <taxon>Sphingomonadaceae</taxon>
        <taxon>Sphingobium</taxon>
    </lineage>
</organism>
<protein>
    <submittedName>
        <fullName evidence="1">Uncharacterized protein</fullName>
    </submittedName>
</protein>
<dbReference type="Proteomes" id="UP000028534">
    <property type="component" value="Unassembled WGS sequence"/>
</dbReference>